<evidence type="ECO:0000259" key="11">
    <source>
        <dbReference type="PROSITE" id="PS50192"/>
    </source>
</evidence>
<evidence type="ECO:0000256" key="10">
    <source>
        <dbReference type="SAM" id="Phobius"/>
    </source>
</evidence>
<dbReference type="Gene3D" id="1.20.5.110">
    <property type="match status" value="1"/>
</dbReference>
<comment type="subcellular location">
    <subcellularLocation>
        <location evidence="1">Membrane</location>
        <topology evidence="1">Single-pass type IV membrane protein</topology>
    </subcellularLocation>
</comment>
<keyword evidence="8 10" id="KW-0472">Membrane</keyword>
<dbReference type="PROSITE" id="PS50192">
    <property type="entry name" value="T_SNARE"/>
    <property type="match status" value="1"/>
</dbReference>
<comment type="similarity">
    <text evidence="2">Belongs to the syntaxin family.</text>
</comment>
<reference evidence="12 13" key="1">
    <citation type="submission" date="2020-06" db="EMBL/GenBank/DDBJ databases">
        <title>The yeast mating-type switching endonuclease HO is a domesticated member of an unorthodox homing genetic element family.</title>
        <authorList>
            <person name="Coughlan A.Y."/>
            <person name="Lombardi L."/>
            <person name="Braun-Galleani S."/>
            <person name="Martos A.R."/>
            <person name="Galeote V."/>
            <person name="Bigey F."/>
            <person name="Dequin S."/>
            <person name="Byrne K.P."/>
            <person name="Wolfe K.H."/>
        </authorList>
    </citation>
    <scope>NUCLEOTIDE SEQUENCE [LARGE SCALE GENOMIC DNA]</scope>
    <source>
        <strain evidence="12 13">CBS2947</strain>
    </source>
</reference>
<organism evidence="12 13">
    <name type="scientific">Torulaspora globosa</name>
    <dbReference type="NCBI Taxonomy" id="48254"/>
    <lineage>
        <taxon>Eukaryota</taxon>
        <taxon>Fungi</taxon>
        <taxon>Dikarya</taxon>
        <taxon>Ascomycota</taxon>
        <taxon>Saccharomycotina</taxon>
        <taxon>Saccharomycetes</taxon>
        <taxon>Saccharomycetales</taxon>
        <taxon>Saccharomycetaceae</taxon>
        <taxon>Torulaspora</taxon>
    </lineage>
</organism>
<dbReference type="InterPro" id="IPR000727">
    <property type="entry name" value="T_SNARE_dom"/>
</dbReference>
<evidence type="ECO:0000256" key="7">
    <source>
        <dbReference type="ARBA" id="ARBA00023054"/>
    </source>
</evidence>
<dbReference type="SMART" id="SM00397">
    <property type="entry name" value="t_SNARE"/>
    <property type="match status" value="1"/>
</dbReference>
<evidence type="ECO:0000256" key="8">
    <source>
        <dbReference type="ARBA" id="ARBA00023136"/>
    </source>
</evidence>
<dbReference type="GO" id="GO:0031201">
    <property type="term" value="C:SNARE complex"/>
    <property type="evidence" value="ECO:0007669"/>
    <property type="project" value="TreeGrafter"/>
</dbReference>
<gene>
    <name evidence="12" type="ORF">HG537_0G02420</name>
</gene>
<sequence>MTNLTSLFREYVKIIEENDDRQIIVPEDKVWHVKQYEIRDSFMRECCQLLQLLLELRKVLKMAEPEYMGDKDMTEEEKDDFDTEFRLQLHQYVQKFKLLEKYEQERQKLVSEKVLVPNYHGFHLFKSGGEDDNMALYHASNNEFRSGVLRSLSMLLNVISSLFSTMQQERLATQRKFEAFDLNSTPDELNEVVSISSVSQSKAVESAQEELKAYEDTLSKLTQEQVQMLETEHEGLLAQKDEELKKIEMINKTILDIMSLQSDISSNLQAQSQNINSILDSQDDIDINIKEGNKQLTKAKRSASRAARMTVIVAIILGILILFLDYVG</sequence>
<evidence type="ECO:0000256" key="1">
    <source>
        <dbReference type="ARBA" id="ARBA00004211"/>
    </source>
</evidence>
<dbReference type="Pfam" id="PF10496">
    <property type="entry name" value="Syntaxin-18_N"/>
    <property type="match status" value="1"/>
</dbReference>
<evidence type="ECO:0000256" key="2">
    <source>
        <dbReference type="ARBA" id="ARBA00009063"/>
    </source>
</evidence>
<accession>A0A7H9HWA7</accession>
<dbReference type="Pfam" id="PF05739">
    <property type="entry name" value="SNARE"/>
    <property type="match status" value="1"/>
</dbReference>
<evidence type="ECO:0000256" key="4">
    <source>
        <dbReference type="ARBA" id="ARBA00022692"/>
    </source>
</evidence>
<evidence type="ECO:0000256" key="3">
    <source>
        <dbReference type="ARBA" id="ARBA00022448"/>
    </source>
</evidence>
<dbReference type="GO" id="GO:0006890">
    <property type="term" value="P:retrograde vesicle-mediated transport, Golgi to endoplasmic reticulum"/>
    <property type="evidence" value="ECO:0007669"/>
    <property type="project" value="TreeGrafter"/>
</dbReference>
<keyword evidence="3" id="KW-0813">Transport</keyword>
<dbReference type="EMBL" id="CP059273">
    <property type="protein sequence ID" value="QLQ81988.1"/>
    <property type="molecule type" value="Genomic_DNA"/>
</dbReference>
<proteinExistence type="inferred from homology"/>
<dbReference type="OrthoDB" id="342981at2759"/>
<feature type="coiled-coil region" evidence="9">
    <location>
        <begin position="204"/>
        <end position="246"/>
    </location>
</feature>
<name>A0A7H9HWA7_9SACH</name>
<dbReference type="GO" id="GO:0005783">
    <property type="term" value="C:endoplasmic reticulum"/>
    <property type="evidence" value="ECO:0007669"/>
    <property type="project" value="TreeGrafter"/>
</dbReference>
<keyword evidence="6 10" id="KW-1133">Transmembrane helix</keyword>
<evidence type="ECO:0000256" key="5">
    <source>
        <dbReference type="ARBA" id="ARBA00022927"/>
    </source>
</evidence>
<dbReference type="PANTHER" id="PTHR15959">
    <property type="entry name" value="SYNTAXIN-18"/>
    <property type="match status" value="1"/>
</dbReference>
<dbReference type="InterPro" id="IPR019529">
    <property type="entry name" value="Syntaxin-18_N"/>
</dbReference>
<protein>
    <recommendedName>
        <fullName evidence="11">t-SNARE coiled-coil homology domain-containing protein</fullName>
    </recommendedName>
</protein>
<evidence type="ECO:0000313" key="13">
    <source>
        <dbReference type="Proteomes" id="UP000510647"/>
    </source>
</evidence>
<dbReference type="AlphaFoldDB" id="A0A7H9HWA7"/>
<feature type="domain" description="T-SNARE coiled-coil homology" evidence="11">
    <location>
        <begin position="237"/>
        <end position="299"/>
    </location>
</feature>
<dbReference type="PANTHER" id="PTHR15959:SF0">
    <property type="entry name" value="SYNTAXIN-18"/>
    <property type="match status" value="1"/>
</dbReference>
<dbReference type="Proteomes" id="UP000510647">
    <property type="component" value="Chromosome 7"/>
</dbReference>
<evidence type="ECO:0000256" key="9">
    <source>
        <dbReference type="SAM" id="Coils"/>
    </source>
</evidence>
<keyword evidence="4 10" id="KW-0812">Transmembrane</keyword>
<evidence type="ECO:0000256" key="6">
    <source>
        <dbReference type="ARBA" id="ARBA00022989"/>
    </source>
</evidence>
<evidence type="ECO:0000313" key="12">
    <source>
        <dbReference type="EMBL" id="QLQ81988.1"/>
    </source>
</evidence>
<keyword evidence="5" id="KW-0653">Protein transport</keyword>
<keyword evidence="7 9" id="KW-0175">Coiled coil</keyword>
<dbReference type="SUPFAM" id="SSF58038">
    <property type="entry name" value="SNARE fusion complex"/>
    <property type="match status" value="1"/>
</dbReference>
<keyword evidence="13" id="KW-1185">Reference proteome</keyword>
<dbReference type="GO" id="GO:0015031">
    <property type="term" value="P:protein transport"/>
    <property type="evidence" value="ECO:0007669"/>
    <property type="project" value="UniProtKB-KW"/>
</dbReference>
<feature type="transmembrane region" description="Helical" evidence="10">
    <location>
        <begin position="306"/>
        <end position="324"/>
    </location>
</feature>